<comment type="pathway">
    <text evidence="1">Lipid metabolism; butanoate metabolism.</text>
</comment>
<name>A0A109IPN7_9ACTN</name>
<evidence type="ECO:0000313" key="7">
    <source>
        <dbReference type="Proteomes" id="UP000198226"/>
    </source>
</evidence>
<keyword evidence="3" id="KW-0560">Oxidoreductase</keyword>
<dbReference type="GO" id="GO:0070403">
    <property type="term" value="F:NAD+ binding"/>
    <property type="evidence" value="ECO:0007669"/>
    <property type="project" value="InterPro"/>
</dbReference>
<keyword evidence="7" id="KW-1185">Reference proteome</keyword>
<sequence length="288" mass="31608">MGDSAAARRRVGVVGAGAIGTSVGADFLLHGFEVVFVDRDERTLAEAARKVAEGVRFAPMLRPGLRRLSRAELAERARYVVDLGELAGCEFVVENVTEDWAVKRDLYARLDAALPPQVGIGVNTSSISIQRLAAETTRPEWIVGIHFMNPAYATEAVEVMRGANTSDDCLAYVEELVRSLGKQAIVVGDFPGFVSNRISHVFFNEAARLVQEEGVEPTVVDQVFKRCFGHTMGPLETADLIGLDTVVLTLRHLRESTHEDRYEPCGLLEQKVADGEVGRKAGRGFYRY</sequence>
<dbReference type="InterPro" id="IPR006176">
    <property type="entry name" value="3-OHacyl-CoA_DH_NAD-bd"/>
</dbReference>
<dbReference type="Pfam" id="PF02737">
    <property type="entry name" value="3HCDH_N"/>
    <property type="match status" value="1"/>
</dbReference>
<dbReference type="PANTHER" id="PTHR48075:SF5">
    <property type="entry name" value="3-HYDROXYBUTYRYL-COA DEHYDROGENASE"/>
    <property type="match status" value="1"/>
</dbReference>
<dbReference type="Gene3D" id="1.10.1040.10">
    <property type="entry name" value="N-(1-d-carboxylethyl)-l-norvaline Dehydrogenase, domain 2"/>
    <property type="match status" value="1"/>
</dbReference>
<dbReference type="Gene3D" id="3.40.50.720">
    <property type="entry name" value="NAD(P)-binding Rossmann-like Domain"/>
    <property type="match status" value="1"/>
</dbReference>
<dbReference type="OrthoDB" id="3229174at2"/>
<evidence type="ECO:0000256" key="1">
    <source>
        <dbReference type="ARBA" id="ARBA00005086"/>
    </source>
</evidence>
<dbReference type="InterPro" id="IPR022694">
    <property type="entry name" value="3-OHacyl-CoA_DH"/>
</dbReference>
<evidence type="ECO:0000259" key="4">
    <source>
        <dbReference type="Pfam" id="PF00725"/>
    </source>
</evidence>
<dbReference type="GO" id="GO:0016616">
    <property type="term" value="F:oxidoreductase activity, acting on the CH-OH group of donors, NAD or NADP as acceptor"/>
    <property type="evidence" value="ECO:0007669"/>
    <property type="project" value="InterPro"/>
</dbReference>
<dbReference type="SUPFAM" id="SSF51735">
    <property type="entry name" value="NAD(P)-binding Rossmann-fold domains"/>
    <property type="match status" value="1"/>
</dbReference>
<feature type="domain" description="3-hydroxyacyl-CoA dehydrogenase C-terminal" evidence="4">
    <location>
        <begin position="192"/>
        <end position="288"/>
    </location>
</feature>
<evidence type="ECO:0000259" key="5">
    <source>
        <dbReference type="Pfam" id="PF02737"/>
    </source>
</evidence>
<dbReference type="InterPro" id="IPR013328">
    <property type="entry name" value="6PGD_dom2"/>
</dbReference>
<dbReference type="Proteomes" id="UP000198226">
    <property type="component" value="Chromosome I"/>
</dbReference>
<dbReference type="GO" id="GO:0006631">
    <property type="term" value="P:fatty acid metabolic process"/>
    <property type="evidence" value="ECO:0007669"/>
    <property type="project" value="InterPro"/>
</dbReference>
<evidence type="ECO:0000313" key="6">
    <source>
        <dbReference type="EMBL" id="SCG74105.1"/>
    </source>
</evidence>
<accession>A0A109IPN7</accession>
<dbReference type="SUPFAM" id="SSF48179">
    <property type="entry name" value="6-phosphogluconate dehydrogenase C-terminal domain-like"/>
    <property type="match status" value="1"/>
</dbReference>
<dbReference type="Pfam" id="PF00725">
    <property type="entry name" value="3HCDH"/>
    <property type="match status" value="1"/>
</dbReference>
<dbReference type="PANTHER" id="PTHR48075">
    <property type="entry name" value="3-HYDROXYACYL-COA DEHYDROGENASE FAMILY PROTEIN"/>
    <property type="match status" value="1"/>
</dbReference>
<dbReference type="EMBL" id="LT607752">
    <property type="protein sequence ID" value="SCG74105.1"/>
    <property type="molecule type" value="Genomic_DNA"/>
</dbReference>
<protein>
    <submittedName>
        <fullName evidence="6">3-hydroxybutyryl-CoA dehydrogenase</fullName>
    </submittedName>
</protein>
<gene>
    <name evidence="6" type="ORF">GA0070623_3855</name>
</gene>
<dbReference type="AlphaFoldDB" id="A0A109IPN7"/>
<feature type="domain" description="3-hydroxyacyl-CoA dehydrogenase NAD binding" evidence="5">
    <location>
        <begin position="11"/>
        <end position="189"/>
    </location>
</feature>
<dbReference type="RefSeq" id="WP_067301058.1">
    <property type="nucleotide sequence ID" value="NZ_LRMV01000003.1"/>
</dbReference>
<dbReference type="PIRSF" id="PIRSF000105">
    <property type="entry name" value="HCDH"/>
    <property type="match status" value="1"/>
</dbReference>
<proteinExistence type="inferred from homology"/>
<dbReference type="InterPro" id="IPR006108">
    <property type="entry name" value="3HC_DH_C"/>
</dbReference>
<reference evidence="7" key="1">
    <citation type="submission" date="2016-06" db="EMBL/GenBank/DDBJ databases">
        <authorList>
            <person name="Varghese N."/>
            <person name="Submissions Spin"/>
        </authorList>
    </citation>
    <scope>NUCLEOTIDE SEQUENCE [LARGE SCALE GENOMIC DNA]</scope>
    <source>
        <strain evidence="7">DSM 44983</strain>
    </source>
</reference>
<comment type="similarity">
    <text evidence="2">Belongs to the 3-hydroxyacyl-CoA dehydrogenase family.</text>
</comment>
<dbReference type="InterPro" id="IPR036291">
    <property type="entry name" value="NAD(P)-bd_dom_sf"/>
</dbReference>
<evidence type="ECO:0000256" key="3">
    <source>
        <dbReference type="ARBA" id="ARBA00023002"/>
    </source>
</evidence>
<organism evidence="6 7">
    <name type="scientific">Micromonospora rifamycinica</name>
    <dbReference type="NCBI Taxonomy" id="291594"/>
    <lineage>
        <taxon>Bacteria</taxon>
        <taxon>Bacillati</taxon>
        <taxon>Actinomycetota</taxon>
        <taxon>Actinomycetes</taxon>
        <taxon>Micromonosporales</taxon>
        <taxon>Micromonosporaceae</taxon>
        <taxon>Micromonospora</taxon>
    </lineage>
</organism>
<dbReference type="InterPro" id="IPR008927">
    <property type="entry name" value="6-PGluconate_DH-like_C_sf"/>
</dbReference>
<evidence type="ECO:0000256" key="2">
    <source>
        <dbReference type="ARBA" id="ARBA00009463"/>
    </source>
</evidence>